<evidence type="ECO:0000313" key="4">
    <source>
        <dbReference type="Proteomes" id="UP000195953"/>
    </source>
</evidence>
<evidence type="ECO:0000313" key="1">
    <source>
        <dbReference type="EMBL" id="SMR01159.1"/>
    </source>
</evidence>
<organism evidence="2 4">
    <name type="scientific">Xanthomonas fragariae</name>
    <dbReference type="NCBI Taxonomy" id="48664"/>
    <lineage>
        <taxon>Bacteria</taxon>
        <taxon>Pseudomonadati</taxon>
        <taxon>Pseudomonadota</taxon>
        <taxon>Gammaproteobacteria</taxon>
        <taxon>Lysobacterales</taxon>
        <taxon>Lysobacteraceae</taxon>
        <taxon>Xanthomonas</taxon>
    </lineage>
</organism>
<dbReference type="Proteomes" id="UP000195877">
    <property type="component" value="Chromosome 1"/>
</dbReference>
<dbReference type="EMBL" id="LT853885">
    <property type="protein sequence ID" value="SMR05196.1"/>
    <property type="molecule type" value="Genomic_DNA"/>
</dbReference>
<dbReference type="AlphaFoldDB" id="A0A1Y6H115"/>
<evidence type="ECO:0000313" key="3">
    <source>
        <dbReference type="Proteomes" id="UP000195877"/>
    </source>
</evidence>
<dbReference type="EMBL" id="LT853882">
    <property type="protein sequence ID" value="SMR01159.1"/>
    <property type="molecule type" value="Genomic_DNA"/>
</dbReference>
<evidence type="ECO:0000313" key="2">
    <source>
        <dbReference type="EMBL" id="SMR05196.1"/>
    </source>
</evidence>
<name>A0A1Y6H115_9XANT</name>
<reference evidence="1 3" key="1">
    <citation type="submission" date="2017-05" db="EMBL/GenBank/DDBJ databases">
        <authorList>
            <person name="Blom J."/>
        </authorList>
    </citation>
    <scope>NUCLEOTIDE SEQUENCE [LARGE SCALE GENOMIC DNA]</scope>
    <source>
        <strain evidence="1">PD885</strain>
    </source>
</reference>
<gene>
    <name evidence="2" type="ORF">PD5205_03924</name>
    <name evidence="1" type="ORF">PD885_03945</name>
</gene>
<proteinExistence type="predicted"/>
<accession>A0A1Y6H115</accession>
<sequence>MTGAGRAQCAFAALGLVRSACVPAADALTRRKRVAANPH</sequence>
<keyword evidence="3" id="KW-1185">Reference proteome</keyword>
<reference evidence="2 4" key="2">
    <citation type="submission" date="2017-05" db="EMBL/GenBank/DDBJ databases">
        <authorList>
            <person name="Song R."/>
            <person name="Chenine A.L."/>
            <person name="Ruprecht R.M."/>
        </authorList>
    </citation>
    <scope>NUCLEOTIDE SEQUENCE [LARGE SCALE GENOMIC DNA]</scope>
    <source>
        <strain evidence="2">PD5205</strain>
    </source>
</reference>
<protein>
    <submittedName>
        <fullName evidence="2">Uncharacterized protein</fullName>
    </submittedName>
</protein>
<dbReference type="Proteomes" id="UP000195953">
    <property type="component" value="Chromosome 1"/>
</dbReference>